<evidence type="ECO:0000313" key="6">
    <source>
        <dbReference type="EMBL" id="MBL0002801.1"/>
    </source>
</evidence>
<dbReference type="Pfam" id="PF00392">
    <property type="entry name" value="GntR"/>
    <property type="match status" value="1"/>
</dbReference>
<organism evidence="5 7">
    <name type="scientific">Candidatus Phosphoribacter hodrii</name>
    <dbReference type="NCBI Taxonomy" id="2953743"/>
    <lineage>
        <taxon>Bacteria</taxon>
        <taxon>Bacillati</taxon>
        <taxon>Actinomycetota</taxon>
        <taxon>Actinomycetes</taxon>
        <taxon>Micrococcales</taxon>
        <taxon>Dermatophilaceae</taxon>
        <taxon>Candidatus Phosphoribacter</taxon>
    </lineage>
</organism>
<dbReference type="CDD" id="cd07377">
    <property type="entry name" value="WHTH_GntR"/>
    <property type="match status" value="1"/>
</dbReference>
<dbReference type="PANTHER" id="PTHR43537:SF45">
    <property type="entry name" value="GNTR FAMILY REGULATORY PROTEIN"/>
    <property type="match status" value="1"/>
</dbReference>
<dbReference type="InterPro" id="IPR011711">
    <property type="entry name" value="GntR_C"/>
</dbReference>
<feature type="domain" description="HTH gntR-type" evidence="4">
    <location>
        <begin position="50"/>
        <end position="117"/>
    </location>
</feature>
<gene>
    <name evidence="5" type="ORF">IPI13_08850</name>
    <name evidence="6" type="ORF">IPP00_01945</name>
</gene>
<dbReference type="SMART" id="SM00895">
    <property type="entry name" value="FCD"/>
    <property type="match status" value="1"/>
</dbReference>
<dbReference type="Proteomes" id="UP000886632">
    <property type="component" value="Unassembled WGS sequence"/>
</dbReference>
<keyword evidence="1" id="KW-0805">Transcription regulation</keyword>
<dbReference type="Gene3D" id="1.10.10.10">
    <property type="entry name" value="Winged helix-like DNA-binding domain superfamily/Winged helix DNA-binding domain"/>
    <property type="match status" value="1"/>
</dbReference>
<dbReference type="Pfam" id="PF07729">
    <property type="entry name" value="FCD"/>
    <property type="match status" value="1"/>
</dbReference>
<dbReference type="SUPFAM" id="SSF48008">
    <property type="entry name" value="GntR ligand-binding domain-like"/>
    <property type="match status" value="1"/>
</dbReference>
<dbReference type="InterPro" id="IPR000524">
    <property type="entry name" value="Tscrpt_reg_HTH_GntR"/>
</dbReference>
<dbReference type="InterPro" id="IPR036390">
    <property type="entry name" value="WH_DNA-bd_sf"/>
</dbReference>
<dbReference type="EMBL" id="JADJIB010000003">
    <property type="protein sequence ID" value="MBK7273260.1"/>
    <property type="molecule type" value="Genomic_DNA"/>
</dbReference>
<keyword evidence="2" id="KW-0238">DNA-binding</keyword>
<dbReference type="AlphaFoldDB" id="A0A935IL05"/>
<dbReference type="SUPFAM" id="SSF46785">
    <property type="entry name" value="Winged helix' DNA-binding domain"/>
    <property type="match status" value="1"/>
</dbReference>
<comment type="caution">
    <text evidence="5">The sequence shown here is derived from an EMBL/GenBank/DDBJ whole genome shotgun (WGS) entry which is preliminary data.</text>
</comment>
<reference evidence="5 7" key="1">
    <citation type="submission" date="2020-10" db="EMBL/GenBank/DDBJ databases">
        <title>Connecting structure to function with the recovery of over 1000 high-quality activated sludge metagenome-assembled genomes encoding full-length rRNA genes using long-read sequencing.</title>
        <authorList>
            <person name="Singleton C.M."/>
            <person name="Petriglieri F."/>
            <person name="Kristensen J.M."/>
            <person name="Kirkegaard R.H."/>
            <person name="Michaelsen T.Y."/>
            <person name="Andersen M.H."/>
            <person name="Karst S.M."/>
            <person name="Dueholm M.S."/>
            <person name="Nielsen P.H."/>
            <person name="Albertsen M."/>
        </authorList>
    </citation>
    <scope>NUCLEOTIDE SEQUENCE [LARGE SCALE GENOMIC DNA]</scope>
    <source>
        <strain evidence="5">Ega_18-Q3-R5-49_MAXAC.001</strain>
        <strain evidence="6">Ribe_18-Q3-R11-54_MAXAC.001</strain>
    </source>
</reference>
<evidence type="ECO:0000256" key="3">
    <source>
        <dbReference type="ARBA" id="ARBA00023163"/>
    </source>
</evidence>
<dbReference type="InterPro" id="IPR008920">
    <property type="entry name" value="TF_FadR/GntR_C"/>
</dbReference>
<proteinExistence type="predicted"/>
<keyword evidence="3" id="KW-0804">Transcription</keyword>
<sequence>MVSSWYRNHGVKARRTYAAWPDARTAIGSLQFVEQNNVRWAVGPTSSKKSGAADRVAAVLREQIVKGLFPPGLRLSEEALGSDLGVARNTLREAFRMLSQERLVVHRLNRGVFVRELTVAEIEDLYRLRSAIEIAALSQGGLVEPELGPLRAALAEADEAALREDWKAVGTAGLVFHSRLVQLAGSERLSAVMDGLMAELRLAFHMAANVNELHARYALRNKMLFAMLEEGDITGAAVALRDYLTDSEADILGAYSGVRA</sequence>
<protein>
    <submittedName>
        <fullName evidence="5">GntR family transcriptional regulator</fullName>
    </submittedName>
</protein>
<dbReference type="PANTHER" id="PTHR43537">
    <property type="entry name" value="TRANSCRIPTIONAL REGULATOR, GNTR FAMILY"/>
    <property type="match status" value="1"/>
</dbReference>
<evidence type="ECO:0000313" key="5">
    <source>
        <dbReference type="EMBL" id="MBK7273260.1"/>
    </source>
</evidence>
<accession>A0A935IL05</accession>
<dbReference type="EMBL" id="JADKGK010000005">
    <property type="protein sequence ID" value="MBL0002801.1"/>
    <property type="molecule type" value="Genomic_DNA"/>
</dbReference>
<dbReference type="PROSITE" id="PS50949">
    <property type="entry name" value="HTH_GNTR"/>
    <property type="match status" value="1"/>
</dbReference>
<name>A0A935IL05_9MICO</name>
<dbReference type="Proteomes" id="UP000726105">
    <property type="component" value="Unassembled WGS sequence"/>
</dbReference>
<dbReference type="GO" id="GO:0003700">
    <property type="term" value="F:DNA-binding transcription factor activity"/>
    <property type="evidence" value="ECO:0007669"/>
    <property type="project" value="InterPro"/>
</dbReference>
<dbReference type="Gene3D" id="1.20.120.530">
    <property type="entry name" value="GntR ligand-binding domain-like"/>
    <property type="match status" value="1"/>
</dbReference>
<dbReference type="GO" id="GO:0003677">
    <property type="term" value="F:DNA binding"/>
    <property type="evidence" value="ECO:0007669"/>
    <property type="project" value="UniProtKB-KW"/>
</dbReference>
<dbReference type="SMART" id="SM00345">
    <property type="entry name" value="HTH_GNTR"/>
    <property type="match status" value="1"/>
</dbReference>
<evidence type="ECO:0000313" key="7">
    <source>
        <dbReference type="Proteomes" id="UP000726105"/>
    </source>
</evidence>
<evidence type="ECO:0000256" key="2">
    <source>
        <dbReference type="ARBA" id="ARBA00023125"/>
    </source>
</evidence>
<evidence type="ECO:0000259" key="4">
    <source>
        <dbReference type="PROSITE" id="PS50949"/>
    </source>
</evidence>
<evidence type="ECO:0000256" key="1">
    <source>
        <dbReference type="ARBA" id="ARBA00023015"/>
    </source>
</evidence>
<dbReference type="InterPro" id="IPR036388">
    <property type="entry name" value="WH-like_DNA-bd_sf"/>
</dbReference>